<keyword evidence="7" id="KW-0482">Metalloprotease</keyword>
<feature type="non-terminal residue" evidence="12">
    <location>
        <position position="1027"/>
    </location>
</feature>
<dbReference type="PANTHER" id="PTHR43690:SF18">
    <property type="entry name" value="INSULIN-DEGRADING ENZYME-RELATED"/>
    <property type="match status" value="1"/>
</dbReference>
<dbReference type="SUPFAM" id="SSF63411">
    <property type="entry name" value="LuxS/MPP-like metallohydrolase"/>
    <property type="match status" value="4"/>
</dbReference>
<evidence type="ECO:0000259" key="8">
    <source>
        <dbReference type="Pfam" id="PF00675"/>
    </source>
</evidence>
<dbReference type="GO" id="GO:0004222">
    <property type="term" value="F:metalloendopeptidase activity"/>
    <property type="evidence" value="ECO:0007669"/>
    <property type="project" value="UniProtKB-EC"/>
</dbReference>
<dbReference type="GO" id="GO:0051603">
    <property type="term" value="P:proteolysis involved in protein catabolic process"/>
    <property type="evidence" value="ECO:0007669"/>
    <property type="project" value="TreeGrafter"/>
</dbReference>
<evidence type="ECO:0000259" key="9">
    <source>
        <dbReference type="Pfam" id="PF05193"/>
    </source>
</evidence>
<evidence type="ECO:0000256" key="6">
    <source>
        <dbReference type="ARBA" id="ARBA00022833"/>
    </source>
</evidence>
<keyword evidence="3" id="KW-0645">Protease</keyword>
<feature type="domain" description="Peptidase M16 middle/third" evidence="10">
    <location>
        <begin position="379"/>
        <end position="544"/>
    </location>
</feature>
<evidence type="ECO:0000256" key="4">
    <source>
        <dbReference type="ARBA" id="ARBA00022723"/>
    </source>
</evidence>
<keyword evidence="13" id="KW-1185">Reference proteome</keyword>
<feature type="domain" description="Peptidase M16 N-terminal" evidence="8">
    <location>
        <begin position="34"/>
        <end position="167"/>
    </location>
</feature>
<comment type="similarity">
    <text evidence="2">Belongs to the peptidase M16 family.</text>
</comment>
<dbReference type="STRING" id="441375.B6AK71"/>
<dbReference type="Pfam" id="PF22456">
    <property type="entry name" value="PqqF-like_C_4"/>
    <property type="match status" value="1"/>
</dbReference>
<dbReference type="GeneID" id="6998101"/>
<evidence type="ECO:0000256" key="3">
    <source>
        <dbReference type="ARBA" id="ARBA00022670"/>
    </source>
</evidence>
<evidence type="ECO:0000259" key="10">
    <source>
        <dbReference type="Pfam" id="PF16187"/>
    </source>
</evidence>
<dbReference type="FunFam" id="3.30.830.10:FF:000012">
    <property type="entry name" value="Protease 3"/>
    <property type="match status" value="1"/>
</dbReference>
<dbReference type="eggNOG" id="KOG0959">
    <property type="taxonomic scope" value="Eukaryota"/>
</dbReference>
<keyword evidence="5 12" id="KW-0378">Hydrolase</keyword>
<gene>
    <name evidence="12" type="ORF">CMU_011940</name>
</gene>
<feature type="domain" description="Peptidase M16 C-terminal" evidence="9">
    <location>
        <begin position="195"/>
        <end position="363"/>
    </location>
</feature>
<keyword evidence="6" id="KW-0862">Zinc</keyword>
<dbReference type="InterPro" id="IPR032632">
    <property type="entry name" value="Peptidase_M16_M"/>
</dbReference>
<proteinExistence type="inferred from homology"/>
<dbReference type="GO" id="GO:0005829">
    <property type="term" value="C:cytosol"/>
    <property type="evidence" value="ECO:0007669"/>
    <property type="project" value="TreeGrafter"/>
</dbReference>
<evidence type="ECO:0000256" key="7">
    <source>
        <dbReference type="ARBA" id="ARBA00023049"/>
    </source>
</evidence>
<comment type="cofactor">
    <cofactor evidence="1">
        <name>Zn(2+)</name>
        <dbReference type="ChEBI" id="CHEBI:29105"/>
    </cofactor>
</comment>
<evidence type="ECO:0000259" key="11">
    <source>
        <dbReference type="Pfam" id="PF22456"/>
    </source>
</evidence>
<dbReference type="InterPro" id="IPR050626">
    <property type="entry name" value="Peptidase_M16"/>
</dbReference>
<evidence type="ECO:0000313" key="13">
    <source>
        <dbReference type="Proteomes" id="UP000001460"/>
    </source>
</evidence>
<dbReference type="OrthoDB" id="342973at2759"/>
<dbReference type="PANTHER" id="PTHR43690">
    <property type="entry name" value="NARDILYSIN"/>
    <property type="match status" value="1"/>
</dbReference>
<dbReference type="InterPro" id="IPR054734">
    <property type="entry name" value="PqqF-like_C_4"/>
</dbReference>
<dbReference type="GO" id="GO:0046872">
    <property type="term" value="F:metal ion binding"/>
    <property type="evidence" value="ECO:0007669"/>
    <property type="project" value="UniProtKB-KW"/>
</dbReference>
<dbReference type="InterPro" id="IPR011249">
    <property type="entry name" value="Metalloenz_LuxS/M16"/>
</dbReference>
<dbReference type="RefSeq" id="XP_002142961.1">
    <property type="nucleotide sequence ID" value="XM_002142925.1"/>
</dbReference>
<feature type="non-terminal residue" evidence="12">
    <location>
        <position position="1"/>
    </location>
</feature>
<dbReference type="GO" id="GO:0043171">
    <property type="term" value="P:peptide catabolic process"/>
    <property type="evidence" value="ECO:0007669"/>
    <property type="project" value="TreeGrafter"/>
</dbReference>
<dbReference type="Proteomes" id="UP000001460">
    <property type="component" value="Unassembled WGS sequence"/>
</dbReference>
<evidence type="ECO:0000256" key="5">
    <source>
        <dbReference type="ARBA" id="ARBA00022801"/>
    </source>
</evidence>
<evidence type="ECO:0000256" key="2">
    <source>
        <dbReference type="ARBA" id="ARBA00007261"/>
    </source>
</evidence>
<accession>B6AK71</accession>
<protein>
    <submittedName>
        <fullName evidence="12">Insulinase, putative</fullName>
        <ecNumber evidence="12">3.4.24.56</ecNumber>
    </submittedName>
</protein>
<evidence type="ECO:0000313" key="12">
    <source>
        <dbReference type="EMBL" id="EEA08612.1"/>
    </source>
</evidence>
<keyword evidence="4" id="KW-0479">Metal-binding</keyword>
<dbReference type="EC" id="3.4.24.56" evidence="12"/>
<feature type="domain" description="Coenzyme PQQ synthesis protein F-like C-terminal lobe" evidence="11">
    <location>
        <begin position="949"/>
        <end position="1025"/>
    </location>
</feature>
<dbReference type="GO" id="GO:0005739">
    <property type="term" value="C:mitochondrion"/>
    <property type="evidence" value="ECO:0007669"/>
    <property type="project" value="TreeGrafter"/>
</dbReference>
<organism evidence="12 13">
    <name type="scientific">Cryptosporidium muris (strain RN66)</name>
    <dbReference type="NCBI Taxonomy" id="441375"/>
    <lineage>
        <taxon>Eukaryota</taxon>
        <taxon>Sar</taxon>
        <taxon>Alveolata</taxon>
        <taxon>Apicomplexa</taxon>
        <taxon>Conoidasida</taxon>
        <taxon>Coccidia</taxon>
        <taxon>Eucoccidiorida</taxon>
        <taxon>Eimeriorina</taxon>
        <taxon>Cryptosporidiidae</taxon>
        <taxon>Cryptosporidium</taxon>
    </lineage>
</organism>
<dbReference type="Pfam" id="PF16187">
    <property type="entry name" value="Peptidase_M16_M"/>
    <property type="match status" value="1"/>
</dbReference>
<dbReference type="VEuPathDB" id="CryptoDB:CMU_011940"/>
<dbReference type="InterPro" id="IPR007863">
    <property type="entry name" value="Peptidase_M16_C"/>
</dbReference>
<reference evidence="12" key="1">
    <citation type="submission" date="2008-06" db="EMBL/GenBank/DDBJ databases">
        <authorList>
            <person name="Lorenzi H."/>
            <person name="Inman J."/>
            <person name="Miller J."/>
            <person name="Schobel S."/>
            <person name="Amedeo P."/>
            <person name="Caler E.V."/>
            <person name="da Silva J."/>
        </authorList>
    </citation>
    <scope>NUCLEOTIDE SEQUENCE [LARGE SCALE GENOMIC DNA]</scope>
    <source>
        <strain evidence="12">RN66</strain>
    </source>
</reference>
<dbReference type="EMBL" id="DS989754">
    <property type="protein sequence ID" value="EEA08612.1"/>
    <property type="molecule type" value="Genomic_DNA"/>
</dbReference>
<dbReference type="AlphaFoldDB" id="B6AK71"/>
<dbReference type="MEROPS" id="M16.008"/>
<name>B6AK71_CRYMR</name>
<dbReference type="Pfam" id="PF05193">
    <property type="entry name" value="Peptidase_M16_C"/>
    <property type="match status" value="1"/>
</dbReference>
<dbReference type="Gene3D" id="3.30.830.10">
    <property type="entry name" value="Metalloenzyme, LuxS/M16 peptidase-like"/>
    <property type="match status" value="4"/>
</dbReference>
<sequence>DTIYRIEDNNFLKPISEDRKFRFIKLKNNIECFLISDSQSQESAAALSVGIGSSMDPKSIPGLAHFLEHILFLGTDKFPDENQYFRYLVEHGGYSNAETYDDQAIYYFSVEPTYLEGALERFSEFFKSPRFNESCLDRELNAIDNEFKLRLNSDIWRIEQVQRYLSNSTHVYNKFIVGNKETLEINPKLMGINVRDELIRFYTNYYSSNIMKLAIIGNESLSKLEDIVIKYFSDIKDKNIKFININETNPLNTLIGYLLRIKSINNQTTLSIIFPITYQIPLNEYDPSHYISEMLNSKTEDSLFEYLKSKRWINKLIVNCSSYKSGFSYLSIDTNLTNESKDNLIPIINAIFYTVKLLKESRLDINFFKQLQQITDIDFKYSSQKSTISLIHDIVYYSQYYQCKPEEILKVNYLLKEMKINYIKEILDLLEPNNMFIILSQPNFDSLKYNQIFNNEVILNNTKYNEGINEEQYEVFLKEKYFGTEYNLQEIPKYFINKLHHINSSVILDGMDIKLPSDNKYIPTDFTIYYPIIKQQKYPMNLFNSLQEFVKYNRIKIFNSQHEYNDLDVTDKVPDILKSIYYIPVHNIPIPKSLINIRLIFPNINNIKDIISDVPYEFINNLSEYKIVILTQLLSLSLEYSLNILLNSSKGISETIESFNSLFSYNYNGTPYGMEINICGFSNEVPPKLYKFAYYLNYPSKFINRCFNQSYSHLIKSLNDEILRLEPYQQSLTFAFEIFTKEYITPNKLLEELNNVKYQDIIHFSKIISNYSKLEGIIIGNYTPRYSITIIKKFLEIIGNIDESNQIPDMNFISDINLLKYREKQNLDELSNNTLLNKSGQIKENMNTNQITNISANIHMENHLLNYNLLNNTNVKDIFISTKISNSKLPNFVNMYEMLDIYSLSGEYKDSYYFNKCTNPEDVNSAVTLILPIPEYTEINKSLLDLVHILFNEKFFSDLRTKQQLGYIVNSSPGEFGNIILYYLFTIQSSQYDVKYITERILDFYENKFNIHNIDIESFELARKSII</sequence>
<dbReference type="InterPro" id="IPR011765">
    <property type="entry name" value="Pept_M16_N"/>
</dbReference>
<dbReference type="Pfam" id="PF00675">
    <property type="entry name" value="Peptidase_M16"/>
    <property type="match status" value="1"/>
</dbReference>
<evidence type="ECO:0000256" key="1">
    <source>
        <dbReference type="ARBA" id="ARBA00001947"/>
    </source>
</evidence>